<keyword evidence="6 11" id="KW-0798">TonB box</keyword>
<dbReference type="InterPro" id="IPR036942">
    <property type="entry name" value="Beta-barrel_TonB_sf"/>
</dbReference>
<evidence type="ECO:0000256" key="12">
    <source>
        <dbReference type="SAM" id="SignalP"/>
    </source>
</evidence>
<keyword evidence="9 10" id="KW-0998">Cell outer membrane</keyword>
<feature type="domain" description="TonB-dependent receptor plug" evidence="14">
    <location>
        <begin position="59"/>
        <end position="170"/>
    </location>
</feature>
<dbReference type="Gene3D" id="2.170.130.10">
    <property type="entry name" value="TonB-dependent receptor, plug domain"/>
    <property type="match status" value="1"/>
</dbReference>
<evidence type="ECO:0000313" key="16">
    <source>
        <dbReference type="Proteomes" id="UP001593833"/>
    </source>
</evidence>
<dbReference type="PANTHER" id="PTHR30069:SF29">
    <property type="entry name" value="HEMOGLOBIN AND HEMOGLOBIN-HAPTOGLOBIN-BINDING PROTEIN 1-RELATED"/>
    <property type="match status" value="1"/>
</dbReference>
<dbReference type="PROSITE" id="PS52016">
    <property type="entry name" value="TONB_DEPENDENT_REC_3"/>
    <property type="match status" value="1"/>
</dbReference>
<keyword evidence="8 15" id="KW-0675">Receptor</keyword>
<dbReference type="PANTHER" id="PTHR30069">
    <property type="entry name" value="TONB-DEPENDENT OUTER MEMBRANE RECEPTOR"/>
    <property type="match status" value="1"/>
</dbReference>
<name>A0ABV6YJK6_UNCEI</name>
<evidence type="ECO:0000256" key="6">
    <source>
        <dbReference type="ARBA" id="ARBA00023077"/>
    </source>
</evidence>
<evidence type="ECO:0000256" key="3">
    <source>
        <dbReference type="ARBA" id="ARBA00022452"/>
    </source>
</evidence>
<evidence type="ECO:0000256" key="11">
    <source>
        <dbReference type="RuleBase" id="RU003357"/>
    </source>
</evidence>
<keyword evidence="4 10" id="KW-0812">Transmembrane</keyword>
<keyword evidence="3 10" id="KW-1134">Transmembrane beta strand</keyword>
<dbReference type="SUPFAM" id="SSF56935">
    <property type="entry name" value="Porins"/>
    <property type="match status" value="1"/>
</dbReference>
<dbReference type="EMBL" id="JBHPKH010000019">
    <property type="protein sequence ID" value="MFC1572515.1"/>
    <property type="molecule type" value="Genomic_DNA"/>
</dbReference>
<evidence type="ECO:0000256" key="9">
    <source>
        <dbReference type="ARBA" id="ARBA00023237"/>
    </source>
</evidence>
<dbReference type="Gene3D" id="2.40.170.20">
    <property type="entry name" value="TonB-dependent receptor, beta-barrel domain"/>
    <property type="match status" value="1"/>
</dbReference>
<dbReference type="Pfam" id="PF00593">
    <property type="entry name" value="TonB_dep_Rec_b-barrel"/>
    <property type="match status" value="1"/>
</dbReference>
<feature type="chain" id="PRO_5046555643" evidence="12">
    <location>
        <begin position="22"/>
        <end position="673"/>
    </location>
</feature>
<evidence type="ECO:0000256" key="10">
    <source>
        <dbReference type="PROSITE-ProRule" id="PRU01360"/>
    </source>
</evidence>
<keyword evidence="16" id="KW-1185">Reference proteome</keyword>
<comment type="caution">
    <text evidence="15">The sequence shown here is derived from an EMBL/GenBank/DDBJ whole genome shotgun (WGS) entry which is preliminary data.</text>
</comment>
<accession>A0ABV6YJK6</accession>
<evidence type="ECO:0000256" key="5">
    <source>
        <dbReference type="ARBA" id="ARBA00022729"/>
    </source>
</evidence>
<evidence type="ECO:0000313" key="15">
    <source>
        <dbReference type="EMBL" id="MFC1572515.1"/>
    </source>
</evidence>
<evidence type="ECO:0000256" key="8">
    <source>
        <dbReference type="ARBA" id="ARBA00023170"/>
    </source>
</evidence>
<feature type="domain" description="TonB-dependent receptor-like beta-barrel" evidence="13">
    <location>
        <begin position="277"/>
        <end position="638"/>
    </location>
</feature>
<evidence type="ECO:0000256" key="1">
    <source>
        <dbReference type="ARBA" id="ARBA00004571"/>
    </source>
</evidence>
<keyword evidence="7 10" id="KW-0472">Membrane</keyword>
<proteinExistence type="inferred from homology"/>
<dbReference type="CDD" id="cd01347">
    <property type="entry name" value="ligand_gated_channel"/>
    <property type="match status" value="1"/>
</dbReference>
<evidence type="ECO:0000256" key="2">
    <source>
        <dbReference type="ARBA" id="ARBA00022448"/>
    </source>
</evidence>
<sequence>MRPFTSLIVLFLGLGMFALSAAGDTPTAPSQSEGVVASELLLFEDIPSVYAASKYSQDVEHAPSAVSIVTAEEIRTYGYRTLGDALAGLGGVFTTYDRNYTYLGMRGLGRPGDYNTRVLLLVDGLPTNENIYGAAAIGNELCLDINMIDRIELIRGPSSSLYGTSAFFGVINVITKDVTDFDSPQLSLERASLGTTKGTLTYGKALPNGVDLLLSSSYFDSDGHDELYYSEFDDDNVTGGIARKLDQEQYKRALAKISYKTFALQAAWGERDKSIPTAPWGVVFADSRSRTYDSQFFIDLKHEHQSSGGLNLLARLTYLGYTFDGGYPYDYSEDEEPYIVVNKDEDVGRWWEGEAHLIKNVWAKHRFTAGAQFRASARAQQKNYDEEVYLNSRHRPGYWGIFLQDEFVATDRFRLSLGGRYDQYETFGGTFNPRFAVVYQPALKTTCKIMYGTAFRAPSNYELYYHDGYYSTKPANKLDPETIETAELVLSQKLSQSARASINVYTYRVKDLIDYGEDADDELFVFENISEVDGRGIEMELQGRVLGLGSGRVSYALQEAKDATTGEILSNSPKYMAKCHFSMPILQDKLQVAAQLGYLGPRKTVQGGEVDAATITTLNFTTYNVSQGLDLSLAVYNVFDVEYYDPSSTEHTQEAIAQDGRTIRLRVDYNLGL</sequence>
<dbReference type="InterPro" id="IPR037066">
    <property type="entry name" value="Plug_dom_sf"/>
</dbReference>
<keyword evidence="2 10" id="KW-0813">Transport</keyword>
<dbReference type="InterPro" id="IPR000531">
    <property type="entry name" value="Beta-barrel_TonB"/>
</dbReference>
<organism evidence="15 16">
    <name type="scientific">Eiseniibacteriota bacterium</name>
    <dbReference type="NCBI Taxonomy" id="2212470"/>
    <lineage>
        <taxon>Bacteria</taxon>
        <taxon>Candidatus Eiseniibacteriota</taxon>
    </lineage>
</organism>
<keyword evidence="5 12" id="KW-0732">Signal</keyword>
<dbReference type="InterPro" id="IPR012910">
    <property type="entry name" value="Plug_dom"/>
</dbReference>
<dbReference type="Proteomes" id="UP001593833">
    <property type="component" value="Unassembled WGS sequence"/>
</dbReference>
<evidence type="ECO:0000259" key="13">
    <source>
        <dbReference type="Pfam" id="PF00593"/>
    </source>
</evidence>
<comment type="subcellular location">
    <subcellularLocation>
        <location evidence="1 10">Cell outer membrane</location>
        <topology evidence="1 10">Multi-pass membrane protein</topology>
    </subcellularLocation>
</comment>
<evidence type="ECO:0000256" key="4">
    <source>
        <dbReference type="ARBA" id="ARBA00022692"/>
    </source>
</evidence>
<feature type="signal peptide" evidence="12">
    <location>
        <begin position="1"/>
        <end position="21"/>
    </location>
</feature>
<reference evidence="15 16" key="1">
    <citation type="submission" date="2024-09" db="EMBL/GenBank/DDBJ databases">
        <authorList>
            <person name="D'Angelo T."/>
        </authorList>
    </citation>
    <scope>NUCLEOTIDE SEQUENCE [LARGE SCALE GENOMIC DNA]</scope>
    <source>
        <strain evidence="15">SAG AM-320-E07</strain>
    </source>
</reference>
<gene>
    <name evidence="15" type="ORF">ACFL6M_02840</name>
</gene>
<dbReference type="InterPro" id="IPR039426">
    <property type="entry name" value="TonB-dep_rcpt-like"/>
</dbReference>
<comment type="similarity">
    <text evidence="10 11">Belongs to the TonB-dependent receptor family.</text>
</comment>
<protein>
    <submittedName>
        <fullName evidence="15">TonB-dependent receptor plug domain-containing protein</fullName>
    </submittedName>
</protein>
<evidence type="ECO:0000256" key="7">
    <source>
        <dbReference type="ARBA" id="ARBA00023136"/>
    </source>
</evidence>
<dbReference type="Pfam" id="PF07715">
    <property type="entry name" value="Plug"/>
    <property type="match status" value="1"/>
</dbReference>
<evidence type="ECO:0000259" key="14">
    <source>
        <dbReference type="Pfam" id="PF07715"/>
    </source>
</evidence>